<evidence type="ECO:0000256" key="1">
    <source>
        <dbReference type="SAM" id="SignalP"/>
    </source>
</evidence>
<protein>
    <submittedName>
        <fullName evidence="2">Uncharacterized protein</fullName>
    </submittedName>
</protein>
<organism evidence="2 3">
    <name type="scientific">Chromatium okenii</name>
    <dbReference type="NCBI Taxonomy" id="61644"/>
    <lineage>
        <taxon>Bacteria</taxon>
        <taxon>Pseudomonadati</taxon>
        <taxon>Pseudomonadota</taxon>
        <taxon>Gammaproteobacteria</taxon>
        <taxon>Chromatiales</taxon>
        <taxon>Chromatiaceae</taxon>
        <taxon>Chromatium</taxon>
    </lineage>
</organism>
<dbReference type="AlphaFoldDB" id="A0A2S7XSD5"/>
<evidence type="ECO:0000313" key="2">
    <source>
        <dbReference type="EMBL" id="PQJ96657.1"/>
    </source>
</evidence>
<keyword evidence="1" id="KW-0732">Signal</keyword>
<name>A0A2S7XSD5_9GAMM</name>
<gene>
    <name evidence="2" type="ORF">CXB77_07665</name>
</gene>
<comment type="caution">
    <text evidence="2">The sequence shown here is derived from an EMBL/GenBank/DDBJ whole genome shotgun (WGS) entry which is preliminary data.</text>
</comment>
<keyword evidence="3" id="KW-1185">Reference proteome</keyword>
<dbReference type="EMBL" id="PPGH01000034">
    <property type="protein sequence ID" value="PQJ96657.1"/>
    <property type="molecule type" value="Genomic_DNA"/>
</dbReference>
<sequence>MRILRNVCLSGVVLFSSAVIAERQTDDSRENNWHSFDPNRSPLVERDGVIYPMIKGTSTPDYGAKERMIIRDGKIYEAIPGTTTPDYGTGRYLIQEDDE</sequence>
<evidence type="ECO:0000313" key="3">
    <source>
        <dbReference type="Proteomes" id="UP000239936"/>
    </source>
</evidence>
<feature type="signal peptide" evidence="1">
    <location>
        <begin position="1"/>
        <end position="21"/>
    </location>
</feature>
<reference evidence="2 3" key="1">
    <citation type="submission" date="2018-01" db="EMBL/GenBank/DDBJ databases">
        <title>The complete genome sequence of Chromatium okenii LaCa, a purple sulfur bacterium with a turbulent life.</title>
        <authorList>
            <person name="Luedin S.M."/>
            <person name="Liechti N."/>
            <person name="Storelli N."/>
            <person name="Danza F."/>
            <person name="Wittwer M."/>
            <person name="Pothier J.F."/>
            <person name="Tonolla M.A."/>
        </authorList>
    </citation>
    <scope>NUCLEOTIDE SEQUENCE [LARGE SCALE GENOMIC DNA]</scope>
    <source>
        <strain evidence="2 3">LaCa</strain>
    </source>
</reference>
<feature type="chain" id="PRO_5015676872" evidence="1">
    <location>
        <begin position="22"/>
        <end position="99"/>
    </location>
</feature>
<proteinExistence type="predicted"/>
<accession>A0A2S7XSD5</accession>
<dbReference type="Proteomes" id="UP000239936">
    <property type="component" value="Unassembled WGS sequence"/>
</dbReference>